<organism evidence="8 9">
    <name type="scientific">Shewanella colwelliana</name>
    <name type="common">Alteromonas colwelliana</name>
    <dbReference type="NCBI Taxonomy" id="23"/>
    <lineage>
        <taxon>Bacteria</taxon>
        <taxon>Pseudomonadati</taxon>
        <taxon>Pseudomonadota</taxon>
        <taxon>Gammaproteobacteria</taxon>
        <taxon>Alteromonadales</taxon>
        <taxon>Shewanellaceae</taxon>
        <taxon>Shewanella</taxon>
    </lineage>
</organism>
<keyword evidence="6" id="KW-0732">Signal</keyword>
<protein>
    <recommendedName>
        <fullName evidence="7">Class III cytochrome C domain-containing protein</fullName>
    </recommendedName>
</protein>
<dbReference type="InterPro" id="IPR036280">
    <property type="entry name" value="Multihaem_cyt_sf"/>
</dbReference>
<keyword evidence="2" id="KW-0349">Heme</keyword>
<keyword evidence="5" id="KW-0408">Iron</keyword>
<evidence type="ECO:0000259" key="7">
    <source>
        <dbReference type="Pfam" id="PF02085"/>
    </source>
</evidence>
<gene>
    <name evidence="8" type="ORF">TUM3794_32900</name>
</gene>
<reference evidence="8 9" key="1">
    <citation type="submission" date="2021-05" db="EMBL/GenBank/DDBJ databases">
        <title>Molecular characterization for Shewanella algae harboring chromosomal blaOXA-55-like strains isolated from clinical and environment sample.</title>
        <authorList>
            <person name="Ohama Y."/>
            <person name="Aoki K."/>
            <person name="Harada S."/>
            <person name="Moriya K."/>
            <person name="Ishii Y."/>
            <person name="Tateda K."/>
        </authorList>
    </citation>
    <scope>NUCLEOTIDE SEQUENCE [LARGE SCALE GENOMIC DNA]</scope>
    <source>
        <strain evidence="8 9">MBTL60-118</strain>
    </source>
</reference>
<evidence type="ECO:0000256" key="2">
    <source>
        <dbReference type="ARBA" id="ARBA00022617"/>
    </source>
</evidence>
<proteinExistence type="predicted"/>
<feature type="domain" description="Class III cytochrome C" evidence="7">
    <location>
        <begin position="19"/>
        <end position="77"/>
    </location>
</feature>
<keyword evidence="1" id="KW-0813">Transport</keyword>
<evidence type="ECO:0000256" key="1">
    <source>
        <dbReference type="ARBA" id="ARBA00022448"/>
    </source>
</evidence>
<evidence type="ECO:0000256" key="4">
    <source>
        <dbReference type="ARBA" id="ARBA00022982"/>
    </source>
</evidence>
<dbReference type="RefSeq" id="WP_028764222.1">
    <property type="nucleotide sequence ID" value="NZ_BPEU01000027.1"/>
</dbReference>
<keyword evidence="4" id="KW-0249">Electron transport</keyword>
<keyword evidence="9" id="KW-1185">Reference proteome</keyword>
<evidence type="ECO:0000313" key="9">
    <source>
        <dbReference type="Proteomes" id="UP000773469"/>
    </source>
</evidence>
<name>A0ABQ4PAM0_SHECO</name>
<comment type="caution">
    <text evidence="8">The sequence shown here is derived from an EMBL/GenBank/DDBJ whole genome shotgun (WGS) entry which is preliminary data.</text>
</comment>
<dbReference type="Pfam" id="PF02085">
    <property type="entry name" value="Cytochrom_CIII"/>
    <property type="match status" value="1"/>
</dbReference>
<evidence type="ECO:0000256" key="5">
    <source>
        <dbReference type="ARBA" id="ARBA00023004"/>
    </source>
</evidence>
<keyword evidence="3" id="KW-0479">Metal-binding</keyword>
<evidence type="ECO:0000256" key="6">
    <source>
        <dbReference type="SAM" id="SignalP"/>
    </source>
</evidence>
<evidence type="ECO:0000256" key="3">
    <source>
        <dbReference type="ARBA" id="ARBA00022723"/>
    </source>
</evidence>
<dbReference type="SUPFAM" id="SSF48695">
    <property type="entry name" value="Multiheme cytochromes"/>
    <property type="match status" value="1"/>
</dbReference>
<dbReference type="EMBL" id="BPEU01000027">
    <property type="protein sequence ID" value="GIU44584.1"/>
    <property type="molecule type" value="Genomic_DNA"/>
</dbReference>
<dbReference type="Proteomes" id="UP000773469">
    <property type="component" value="Unassembled WGS sequence"/>
</dbReference>
<sequence>MKYLATLATTLLFAGSAAAFDCTDCHETIDLTMHTESEATLATCADCHGIDEAHTIDMEMHTPELTITECADCHAMEK</sequence>
<feature type="chain" id="PRO_5047204194" description="Class III cytochrome C domain-containing protein" evidence="6">
    <location>
        <begin position="20"/>
        <end position="78"/>
    </location>
</feature>
<evidence type="ECO:0000313" key="8">
    <source>
        <dbReference type="EMBL" id="GIU44584.1"/>
    </source>
</evidence>
<dbReference type="Gene3D" id="1.10.1130.10">
    <property type="entry name" value="Flavocytochrome C3, Chain A"/>
    <property type="match status" value="1"/>
</dbReference>
<accession>A0ABQ4PAM0</accession>
<feature type="signal peptide" evidence="6">
    <location>
        <begin position="1"/>
        <end position="19"/>
    </location>
</feature>
<dbReference type="InterPro" id="IPR020942">
    <property type="entry name" value="Cyt_c_III_dom"/>
</dbReference>